<dbReference type="EMBL" id="MHCH01000023">
    <property type="protein sequence ID" value="OGY17501.1"/>
    <property type="molecule type" value="Genomic_DNA"/>
</dbReference>
<sequence length="587" mass="66007">MKRVLLLLSAISYWLFAGAAAYAAVAPIFQPGGQACSRTADYQDRSSPGCYVSQGSTSTYNLYFPQVSYDQPDPNLSKTCFVVSRAKTETEWPGYTPGYKVVKEIGPPTFISTLETQWPWDIPEETDYKKFTLDQPLAQFFADTFALQGTSRVPPKVNLKTIVDQYGPLEKLQPLLFQVKDRVDYCKLFESKKIFDETVHYGDNQSTSLSQVCAAIPHALRELTHIPETLSQWYHDAPDMAQAFRRLTPYVQQDQVAWMIIYMYQYDYQPIDGDRQIVPQPTGTALIKLNLSGLSRYTQAEQRLNDSLIPADLQSDTALPQGFSISNDLQLAQVQAQVLKAMKDLGYETHPFDCNLPAPDGEFEPGPPVTEAQKPFFTSIKDFFVKQFNCFLQGGCPKPGFDAELGSVFVGRCTPKSWTKTFDDQGNHTGWTCTAQTQALANVYLLNPTYLRDTCKDFYLDDTGYLRAHFPQTLLESQDDDTPDDVPPTQEKPLLPYFHILEANFDPSPVSSPGRPSDPEGKVDLPTVCQGELAQAKSRALLRTALRPQDFVDRSNTAQEYRFKVSPSSTFLSRVTDFLRSLFTPGH</sequence>
<dbReference type="AlphaFoldDB" id="A0A1G1VQ23"/>
<organism evidence="2 3">
    <name type="scientific">Candidatus Chisholmbacteria bacterium RIFCSPHIGHO2_01_FULL_48_12</name>
    <dbReference type="NCBI Taxonomy" id="1797589"/>
    <lineage>
        <taxon>Bacteria</taxon>
        <taxon>Candidatus Chisholmiibacteriota</taxon>
    </lineage>
</organism>
<feature type="signal peptide" evidence="1">
    <location>
        <begin position="1"/>
        <end position="23"/>
    </location>
</feature>
<name>A0A1G1VQ23_9BACT</name>
<evidence type="ECO:0000313" key="3">
    <source>
        <dbReference type="Proteomes" id="UP000177324"/>
    </source>
</evidence>
<evidence type="ECO:0000256" key="1">
    <source>
        <dbReference type="SAM" id="SignalP"/>
    </source>
</evidence>
<accession>A0A1G1VQ23</accession>
<protein>
    <submittedName>
        <fullName evidence="2">Uncharacterized protein</fullName>
    </submittedName>
</protein>
<dbReference type="STRING" id="1797589.A2784_01970"/>
<comment type="caution">
    <text evidence="2">The sequence shown here is derived from an EMBL/GenBank/DDBJ whole genome shotgun (WGS) entry which is preliminary data.</text>
</comment>
<dbReference type="Proteomes" id="UP000177324">
    <property type="component" value="Unassembled WGS sequence"/>
</dbReference>
<reference evidence="2 3" key="1">
    <citation type="journal article" date="2016" name="Nat. Commun.">
        <title>Thousands of microbial genomes shed light on interconnected biogeochemical processes in an aquifer system.</title>
        <authorList>
            <person name="Anantharaman K."/>
            <person name="Brown C.T."/>
            <person name="Hug L.A."/>
            <person name="Sharon I."/>
            <person name="Castelle C.J."/>
            <person name="Probst A.J."/>
            <person name="Thomas B.C."/>
            <person name="Singh A."/>
            <person name="Wilkins M.J."/>
            <person name="Karaoz U."/>
            <person name="Brodie E.L."/>
            <person name="Williams K.H."/>
            <person name="Hubbard S.S."/>
            <person name="Banfield J.F."/>
        </authorList>
    </citation>
    <scope>NUCLEOTIDE SEQUENCE [LARGE SCALE GENOMIC DNA]</scope>
</reference>
<gene>
    <name evidence="2" type="ORF">A2784_01970</name>
</gene>
<keyword evidence="1" id="KW-0732">Signal</keyword>
<feature type="chain" id="PRO_5009581045" evidence="1">
    <location>
        <begin position="24"/>
        <end position="587"/>
    </location>
</feature>
<proteinExistence type="predicted"/>
<evidence type="ECO:0000313" key="2">
    <source>
        <dbReference type="EMBL" id="OGY17501.1"/>
    </source>
</evidence>